<proteinExistence type="predicted"/>
<sequence length="255" mass="29569">MITILQTCIQNNFPVVLETDHQKPVIQGECLLDQSELYRVLQDVQDSLKATTFFAAGSLFGKRYAGLSGIVFFLLTHQTSMLDVSLNNIQLQFDGKQLNFHFKDSRAYTITTRKQHEDAIKRILEENITPVFQSIADVSGIPVQTLWSHMAFKLYQIKHSLMGQTLDHSIKKAMEEDYVFLTKEANPTWFGLDRNPLDIEFVPIPHAYDDDKKTIQRHRCCFHYLTEGGRCCYTCPSMSDVEREERRKELKRKQV</sequence>
<accession>A0A4R3MSK2</accession>
<evidence type="ECO:0000313" key="2">
    <source>
        <dbReference type="Proteomes" id="UP000294650"/>
    </source>
</evidence>
<protein>
    <submittedName>
        <fullName evidence="1">Ferric iron reductase protein FhuF</fullName>
    </submittedName>
</protein>
<comment type="caution">
    <text evidence="1">The sequence shown here is derived from an EMBL/GenBank/DDBJ whole genome shotgun (WGS) entry which is preliminary data.</text>
</comment>
<dbReference type="AlphaFoldDB" id="A0A4R3MSK2"/>
<evidence type="ECO:0000313" key="1">
    <source>
        <dbReference type="EMBL" id="TCT19368.1"/>
    </source>
</evidence>
<gene>
    <name evidence="1" type="ORF">EDD68_11852</name>
</gene>
<name>A0A4R3MSK2_9BACI</name>
<dbReference type="RefSeq" id="WP_165902168.1">
    <property type="nucleotide sequence ID" value="NZ_SMAN01000018.1"/>
</dbReference>
<dbReference type="Proteomes" id="UP000294650">
    <property type="component" value="Unassembled WGS sequence"/>
</dbReference>
<organism evidence="1 2">
    <name type="scientific">Melghiribacillus thermohalophilus</name>
    <dbReference type="NCBI Taxonomy" id="1324956"/>
    <lineage>
        <taxon>Bacteria</taxon>
        <taxon>Bacillati</taxon>
        <taxon>Bacillota</taxon>
        <taxon>Bacilli</taxon>
        <taxon>Bacillales</taxon>
        <taxon>Bacillaceae</taxon>
        <taxon>Melghiribacillus</taxon>
    </lineage>
</organism>
<keyword evidence="2" id="KW-1185">Reference proteome</keyword>
<dbReference type="EMBL" id="SMAN01000018">
    <property type="protein sequence ID" value="TCT19368.1"/>
    <property type="molecule type" value="Genomic_DNA"/>
</dbReference>
<reference evidence="1 2" key="1">
    <citation type="submission" date="2019-03" db="EMBL/GenBank/DDBJ databases">
        <title>Genomic Encyclopedia of Type Strains, Phase IV (KMG-IV): sequencing the most valuable type-strain genomes for metagenomic binning, comparative biology and taxonomic classification.</title>
        <authorList>
            <person name="Goeker M."/>
        </authorList>
    </citation>
    <scope>NUCLEOTIDE SEQUENCE [LARGE SCALE GENOMIC DNA]</scope>
    <source>
        <strain evidence="1 2">DSM 25894</strain>
    </source>
</reference>